<dbReference type="GeneID" id="29125022"/>
<gene>
    <name evidence="2" type="primary">60</name>
    <name evidence="2" type="ORF">SEA_YVONNETASTIC_60</name>
</gene>
<keyword evidence="3" id="KW-1185">Reference proteome</keyword>
<organism evidence="2 3">
    <name type="scientific">Gordonia phage Yvonnetastic</name>
    <dbReference type="NCBI Taxonomy" id="1821566"/>
    <lineage>
        <taxon>Viruses</taxon>
        <taxon>Duplodnaviria</taxon>
        <taxon>Heunggongvirae</taxon>
        <taxon>Uroviricota</taxon>
        <taxon>Caudoviricetes</taxon>
        <taxon>Yvonnevirus</taxon>
        <taxon>Yvonnevirus yvonnetastic</taxon>
        <taxon>Gordonia virus Yvonnetastic</taxon>
    </lineage>
</organism>
<feature type="compositionally biased region" description="Basic and acidic residues" evidence="1">
    <location>
        <begin position="23"/>
        <end position="40"/>
    </location>
</feature>
<accession>A0A142K921</accession>
<sequence length="131" mass="15507">MVRNPLLAESFLVYTELRRREKCMPHGEDGHGDRPGEQEGKVPPADQRLWVLPPGFDELDTQEAWDLGIRDDPIDYKALLYSFQEHIDGWIDNMWTVLDTSQQFGYEKEFEPTRKVVENLERHVRDWHRGN</sequence>
<evidence type="ECO:0000313" key="3">
    <source>
        <dbReference type="Proteomes" id="UP000201371"/>
    </source>
</evidence>
<evidence type="ECO:0000313" key="2">
    <source>
        <dbReference type="EMBL" id="AMS02604.1"/>
    </source>
</evidence>
<evidence type="ECO:0000256" key="1">
    <source>
        <dbReference type="SAM" id="MobiDB-lite"/>
    </source>
</evidence>
<dbReference type="Proteomes" id="UP000201371">
    <property type="component" value="Segment"/>
</dbReference>
<protein>
    <submittedName>
        <fullName evidence="2">Uncharacterized protein</fullName>
    </submittedName>
</protein>
<proteinExistence type="predicted"/>
<reference evidence="3" key="1">
    <citation type="submission" date="2016-03" db="EMBL/GenBank/DDBJ databases">
        <authorList>
            <person name="Ploux O."/>
        </authorList>
    </citation>
    <scope>NUCLEOTIDE SEQUENCE [LARGE SCALE GENOMIC DNA]</scope>
</reference>
<dbReference type="EMBL" id="KU963248">
    <property type="protein sequence ID" value="AMS02604.1"/>
    <property type="molecule type" value="Genomic_DNA"/>
</dbReference>
<dbReference type="RefSeq" id="YP_009301114.1">
    <property type="nucleotide sequence ID" value="NC_031230.1"/>
</dbReference>
<feature type="region of interest" description="Disordered" evidence="1">
    <location>
        <begin position="23"/>
        <end position="43"/>
    </location>
</feature>
<dbReference type="KEGG" id="vg:29125022"/>
<name>A0A142K921_9CAUD</name>